<dbReference type="InterPro" id="IPR029058">
    <property type="entry name" value="AB_hydrolase_fold"/>
</dbReference>
<keyword evidence="1" id="KW-0472">Membrane</keyword>
<dbReference type="Pfam" id="PF12697">
    <property type="entry name" value="Abhydrolase_6"/>
    <property type="match status" value="1"/>
</dbReference>
<dbReference type="EMBL" id="JNVC02000001">
    <property type="protein sequence ID" value="KEZ53802.1"/>
    <property type="molecule type" value="Genomic_DNA"/>
</dbReference>
<proteinExistence type="predicted"/>
<dbReference type="STRING" id="246786.GS18_0202265"/>
<gene>
    <name evidence="3" type="ORF">GS18_0202265</name>
</gene>
<evidence type="ECO:0000259" key="2">
    <source>
        <dbReference type="Pfam" id="PF12697"/>
    </source>
</evidence>
<feature type="domain" description="AB hydrolase-1" evidence="2">
    <location>
        <begin position="18"/>
        <end position="246"/>
    </location>
</feature>
<keyword evidence="4" id="KW-1185">Reference proteome</keyword>
<accession>A0A084H2J0</accession>
<dbReference type="InterPro" id="IPR050266">
    <property type="entry name" value="AB_hydrolase_sf"/>
</dbReference>
<reference evidence="3 4" key="1">
    <citation type="journal article" date="2005" name="Int. J. Syst. Evol. Microbiol.">
        <title>Bacillus cibi sp. nov., isolated from jeotgal, a traditional Korean fermented seafood.</title>
        <authorList>
            <person name="Yoon J.H."/>
            <person name="Lee C.H."/>
            <person name="Oh T.K."/>
        </authorList>
    </citation>
    <scope>NUCLEOTIDE SEQUENCE [LARGE SCALE GENOMIC DNA]</scope>
    <source>
        <strain evidence="3 4">DSM 16189</strain>
    </source>
</reference>
<dbReference type="Gene3D" id="3.40.50.1820">
    <property type="entry name" value="alpha/beta hydrolase"/>
    <property type="match status" value="1"/>
</dbReference>
<dbReference type="PANTHER" id="PTHR43798">
    <property type="entry name" value="MONOACYLGLYCEROL LIPASE"/>
    <property type="match status" value="1"/>
</dbReference>
<evidence type="ECO:0000313" key="4">
    <source>
        <dbReference type="Proteomes" id="UP000028549"/>
    </source>
</evidence>
<organism evidence="3 4">
    <name type="scientific">Metabacillus indicus</name>
    <name type="common">Bacillus indicus</name>
    <dbReference type="NCBI Taxonomy" id="246786"/>
    <lineage>
        <taxon>Bacteria</taxon>
        <taxon>Bacillati</taxon>
        <taxon>Bacillota</taxon>
        <taxon>Bacilli</taxon>
        <taxon>Bacillales</taxon>
        <taxon>Bacillaceae</taxon>
        <taxon>Metabacillus</taxon>
    </lineage>
</organism>
<dbReference type="SUPFAM" id="SSF53474">
    <property type="entry name" value="alpha/beta-Hydrolases"/>
    <property type="match status" value="1"/>
</dbReference>
<keyword evidence="1" id="KW-0812">Transmembrane</keyword>
<feature type="transmembrane region" description="Helical" evidence="1">
    <location>
        <begin position="105"/>
        <end position="129"/>
    </location>
</feature>
<dbReference type="AlphaFoldDB" id="A0A084H2J0"/>
<comment type="caution">
    <text evidence="3">The sequence shown here is derived from an EMBL/GenBank/DDBJ whole genome shotgun (WGS) entry which is preliminary data.</text>
</comment>
<keyword evidence="1" id="KW-1133">Transmembrane helix</keyword>
<name>A0A084H2J0_METID</name>
<protein>
    <submittedName>
        <fullName evidence="3">2-succinyl-6-hydroxy-2, 4-cyclohexadiene-1-carboxylate synthase</fullName>
    </submittedName>
</protein>
<dbReference type="Proteomes" id="UP000028549">
    <property type="component" value="Unassembled WGS sequence"/>
</dbReference>
<evidence type="ECO:0000313" key="3">
    <source>
        <dbReference type="EMBL" id="KEZ53802.1"/>
    </source>
</evidence>
<sequence>MLYYRTLKLHEKKPWVTFIHGAGGSSSIWYKQIREFKKHFNILLIDLRGHGRSAKGMWKEGDDFSDIAEEVIDVHDRLKISSSHFVGISLGTIVIQTIAKIRPRLLSSMVLGGAITKLNVFTRMLLVVGNLGKRILPYMWLYSLFAWIIMPYATHKESRTMFISQAKKMCQKEFIQWFSLTRFVNPYLIELQKDFHKIPVLFLMGEQDHLFLKPVKEIASENKDVQAVYIADSGHVCNIDQPDRFNHHAVSFIVKTEADRFSVRIKNA</sequence>
<evidence type="ECO:0000256" key="1">
    <source>
        <dbReference type="SAM" id="Phobius"/>
    </source>
</evidence>
<dbReference type="InterPro" id="IPR000073">
    <property type="entry name" value="AB_hydrolase_1"/>
</dbReference>
<feature type="transmembrane region" description="Helical" evidence="1">
    <location>
        <begin position="135"/>
        <end position="153"/>
    </location>
</feature>
<dbReference type="OrthoDB" id="9776853at2"/>